<dbReference type="Proteomes" id="UP000694419">
    <property type="component" value="Unplaced"/>
</dbReference>
<reference evidence="2" key="1">
    <citation type="submission" date="2025-08" db="UniProtKB">
        <authorList>
            <consortium name="Ensembl"/>
        </authorList>
    </citation>
    <scope>IDENTIFICATION</scope>
</reference>
<dbReference type="Ensembl" id="ENSCPGT00000023348.1">
    <property type="protein sequence ID" value="ENSCPGP00000021315.1"/>
    <property type="gene ID" value="ENSCPGG00000014884.1"/>
</dbReference>
<name>A0A8C3KBC2_9CHAR</name>
<accession>A0A8C3KBC2</accession>
<evidence type="ECO:0000256" key="1">
    <source>
        <dbReference type="SAM" id="MobiDB-lite"/>
    </source>
</evidence>
<proteinExistence type="predicted"/>
<sequence>MSLATAARWRPAPPTTRAPASCPSPTAWAPGSSSPLPAAATSPPPSPGASTSCHVSDRDPQPSWGETPTPS</sequence>
<reference evidence="2" key="2">
    <citation type="submission" date="2025-09" db="UniProtKB">
        <authorList>
            <consortium name="Ensembl"/>
        </authorList>
    </citation>
    <scope>IDENTIFICATION</scope>
</reference>
<feature type="compositionally biased region" description="Low complexity" evidence="1">
    <location>
        <begin position="1"/>
        <end position="10"/>
    </location>
</feature>
<evidence type="ECO:0000313" key="3">
    <source>
        <dbReference type="Proteomes" id="UP000694419"/>
    </source>
</evidence>
<evidence type="ECO:0000313" key="2">
    <source>
        <dbReference type="Ensembl" id="ENSCPGP00000021315.1"/>
    </source>
</evidence>
<dbReference type="AlphaFoldDB" id="A0A8C3KBC2"/>
<feature type="compositionally biased region" description="Low complexity" evidence="1">
    <location>
        <begin position="17"/>
        <end position="41"/>
    </location>
</feature>
<organism evidence="2 3">
    <name type="scientific">Calidris pygmaea</name>
    <name type="common">Spoon-billed sandpiper</name>
    <dbReference type="NCBI Taxonomy" id="425635"/>
    <lineage>
        <taxon>Eukaryota</taxon>
        <taxon>Metazoa</taxon>
        <taxon>Chordata</taxon>
        <taxon>Craniata</taxon>
        <taxon>Vertebrata</taxon>
        <taxon>Euteleostomi</taxon>
        <taxon>Archelosauria</taxon>
        <taxon>Archosauria</taxon>
        <taxon>Dinosauria</taxon>
        <taxon>Saurischia</taxon>
        <taxon>Theropoda</taxon>
        <taxon>Coelurosauria</taxon>
        <taxon>Aves</taxon>
        <taxon>Neognathae</taxon>
        <taxon>Neoaves</taxon>
        <taxon>Charadriiformes</taxon>
        <taxon>Scolopacidae</taxon>
        <taxon>Calidris</taxon>
    </lineage>
</organism>
<protein>
    <submittedName>
        <fullName evidence="2">Uncharacterized protein</fullName>
    </submittedName>
</protein>
<feature type="region of interest" description="Disordered" evidence="1">
    <location>
        <begin position="1"/>
        <end position="71"/>
    </location>
</feature>
<keyword evidence="3" id="KW-1185">Reference proteome</keyword>